<keyword evidence="1" id="KW-1133">Transmembrane helix</keyword>
<keyword evidence="1" id="KW-0472">Membrane</keyword>
<evidence type="ECO:0000313" key="3">
    <source>
        <dbReference type="Proteomes" id="UP000239203"/>
    </source>
</evidence>
<protein>
    <submittedName>
        <fullName evidence="2">Uncharacterized protein</fullName>
    </submittedName>
</protein>
<evidence type="ECO:0000256" key="1">
    <source>
        <dbReference type="SAM" id="Phobius"/>
    </source>
</evidence>
<name>A0A2S6GZ17_9PSEU</name>
<dbReference type="OrthoDB" id="3690799at2"/>
<feature type="transmembrane region" description="Helical" evidence="1">
    <location>
        <begin position="114"/>
        <end position="135"/>
    </location>
</feature>
<accession>A0A2S6GZ17</accession>
<keyword evidence="1" id="KW-0812">Transmembrane</keyword>
<dbReference type="RefSeq" id="WP_104477463.1">
    <property type="nucleotide sequence ID" value="NZ_CP154825.1"/>
</dbReference>
<sequence length="209" mass="22622">MNQPVLADQVVDILADLASNTLSGNQKRAADVLFDAVLGRLRRIRLAAAFDVFEADPTAPQPRSTLTTILNDQFARDPSFRDQVSNLAQAAGAAPQPPEEPLPARYSPRVPKRVLMGAGAAVLALALVVGGRALFVELTEEPELDGTTPCRTFWTLKEPEQRGLLVRAYRGKGQERREDEPYIVASVLYACGQSPDSTVNDIIDAAALK</sequence>
<comment type="caution">
    <text evidence="2">The sequence shown here is derived from an EMBL/GenBank/DDBJ whole genome shotgun (WGS) entry which is preliminary data.</text>
</comment>
<reference evidence="2 3" key="1">
    <citation type="submission" date="2018-02" db="EMBL/GenBank/DDBJ databases">
        <title>Genomic Encyclopedia of Archaeal and Bacterial Type Strains, Phase II (KMG-II): from individual species to whole genera.</title>
        <authorList>
            <person name="Goeker M."/>
        </authorList>
    </citation>
    <scope>NUCLEOTIDE SEQUENCE [LARGE SCALE GENOMIC DNA]</scope>
    <source>
        <strain evidence="2 3">YU 961-1</strain>
    </source>
</reference>
<dbReference type="AlphaFoldDB" id="A0A2S6GZ17"/>
<organism evidence="2 3">
    <name type="scientific">Actinokineospora auranticolor</name>
    <dbReference type="NCBI Taxonomy" id="155976"/>
    <lineage>
        <taxon>Bacteria</taxon>
        <taxon>Bacillati</taxon>
        <taxon>Actinomycetota</taxon>
        <taxon>Actinomycetes</taxon>
        <taxon>Pseudonocardiales</taxon>
        <taxon>Pseudonocardiaceae</taxon>
        <taxon>Actinokineospora</taxon>
    </lineage>
</organism>
<gene>
    <name evidence="2" type="ORF">CLV40_102400</name>
</gene>
<keyword evidence="3" id="KW-1185">Reference proteome</keyword>
<dbReference type="Proteomes" id="UP000239203">
    <property type="component" value="Unassembled WGS sequence"/>
</dbReference>
<evidence type="ECO:0000313" key="2">
    <source>
        <dbReference type="EMBL" id="PPK70485.1"/>
    </source>
</evidence>
<dbReference type="EMBL" id="PTIX01000002">
    <property type="protein sequence ID" value="PPK70485.1"/>
    <property type="molecule type" value="Genomic_DNA"/>
</dbReference>
<proteinExistence type="predicted"/>